<accession>A0AAD2FQR7</accession>
<dbReference type="Proteomes" id="UP001295423">
    <property type="component" value="Unassembled WGS sequence"/>
</dbReference>
<evidence type="ECO:0000313" key="2">
    <source>
        <dbReference type="EMBL" id="CAJ1949859.1"/>
    </source>
</evidence>
<protein>
    <submittedName>
        <fullName evidence="2">Uncharacterized protein</fullName>
    </submittedName>
</protein>
<feature type="compositionally biased region" description="Basic residues" evidence="1">
    <location>
        <begin position="11"/>
        <end position="20"/>
    </location>
</feature>
<dbReference type="AlphaFoldDB" id="A0AAD2FQR7"/>
<sequence length="107" mass="12388">MYRSTQLARSATRHIRKVPTPRRPYSSALDPVGLTPKEDLMLDATAWFVALALVYSPKRNFDGADFQNTGRLQDKADSRREVYYEIRHWKMDTTPKVMMAQINNQGK</sequence>
<evidence type="ECO:0000256" key="1">
    <source>
        <dbReference type="SAM" id="MobiDB-lite"/>
    </source>
</evidence>
<reference evidence="2" key="1">
    <citation type="submission" date="2023-08" db="EMBL/GenBank/DDBJ databases">
        <authorList>
            <person name="Audoor S."/>
            <person name="Bilcke G."/>
        </authorList>
    </citation>
    <scope>NUCLEOTIDE SEQUENCE</scope>
</reference>
<organism evidence="2 3">
    <name type="scientific">Cylindrotheca closterium</name>
    <dbReference type="NCBI Taxonomy" id="2856"/>
    <lineage>
        <taxon>Eukaryota</taxon>
        <taxon>Sar</taxon>
        <taxon>Stramenopiles</taxon>
        <taxon>Ochrophyta</taxon>
        <taxon>Bacillariophyta</taxon>
        <taxon>Bacillariophyceae</taxon>
        <taxon>Bacillariophycidae</taxon>
        <taxon>Bacillariales</taxon>
        <taxon>Bacillariaceae</taxon>
        <taxon>Cylindrotheca</taxon>
    </lineage>
</organism>
<comment type="caution">
    <text evidence="2">The sequence shown here is derived from an EMBL/GenBank/DDBJ whole genome shotgun (WGS) entry which is preliminary data.</text>
</comment>
<proteinExistence type="predicted"/>
<dbReference type="EMBL" id="CAKOGP040001758">
    <property type="protein sequence ID" value="CAJ1949859.1"/>
    <property type="molecule type" value="Genomic_DNA"/>
</dbReference>
<feature type="region of interest" description="Disordered" evidence="1">
    <location>
        <begin position="1"/>
        <end position="30"/>
    </location>
</feature>
<evidence type="ECO:0000313" key="3">
    <source>
        <dbReference type="Proteomes" id="UP001295423"/>
    </source>
</evidence>
<name>A0AAD2FQR7_9STRA</name>
<keyword evidence="3" id="KW-1185">Reference proteome</keyword>
<gene>
    <name evidence="2" type="ORF">CYCCA115_LOCUS12307</name>
</gene>